<protein>
    <recommendedName>
        <fullName evidence="3">DGQHR domain-containing protein</fullName>
    </recommendedName>
</protein>
<proteinExistence type="predicted"/>
<evidence type="ECO:0000313" key="2">
    <source>
        <dbReference type="Proteomes" id="UP001501302"/>
    </source>
</evidence>
<organism evidence="1 2">
    <name type="scientific">Algibacter agarivorans</name>
    <dbReference type="NCBI Taxonomy" id="1109741"/>
    <lineage>
        <taxon>Bacteria</taxon>
        <taxon>Pseudomonadati</taxon>
        <taxon>Bacteroidota</taxon>
        <taxon>Flavobacteriia</taxon>
        <taxon>Flavobacteriales</taxon>
        <taxon>Flavobacteriaceae</taxon>
        <taxon>Algibacter</taxon>
    </lineage>
</organism>
<reference evidence="2" key="1">
    <citation type="journal article" date="2019" name="Int. J. Syst. Evol. Microbiol.">
        <title>The Global Catalogue of Microorganisms (GCM) 10K type strain sequencing project: providing services to taxonomists for standard genome sequencing and annotation.</title>
        <authorList>
            <consortium name="The Broad Institute Genomics Platform"/>
            <consortium name="The Broad Institute Genome Sequencing Center for Infectious Disease"/>
            <person name="Wu L."/>
            <person name="Ma J."/>
        </authorList>
    </citation>
    <scope>NUCLEOTIDE SEQUENCE [LARGE SCALE GENOMIC DNA]</scope>
    <source>
        <strain evidence="2">JCM 18285</strain>
    </source>
</reference>
<gene>
    <name evidence="1" type="ORF">GCM10023314_28280</name>
</gene>
<dbReference type="NCBIfam" id="TIGR03187">
    <property type="entry name" value="DGQHR"/>
    <property type="match status" value="1"/>
</dbReference>
<name>A0ABP9GTF6_9FLAO</name>
<dbReference type="InterPro" id="IPR017601">
    <property type="entry name" value="DGQHR-contain_dom"/>
</dbReference>
<sequence>MAFLKQFQVEEIKEKLVNDASRLGKLYKAKKSEYQHLSVDHSLVDGYLKEGWETEGKPLKTKTKIRKSKIHSKKFEDDIWCQFYNLGYRTLNFDENFILPFSKNEEDKKQIDIIAVNDETILLVECKSSEKLKKAPSFKDEFDVLGHRINGFKKALKQIFGSDKKIKYIFATRNLRINTDSEDLKRLENTNSLYYNNNTYEYVNNLIKNYKNASFYQFLGLVFKNEIINLNKIEIPAVNGKMGMKDYFMFSIEPSLLLKMGFILHRTRANESEFPTYQRLLVPSRLKGITKFIDDGGYFPNSIIINFNTKKNKIKFEPHSKNGISNSRTGMLKIPNAYGIAYIIDGQHRVYGYANSEYVDTNTIPVVAFNGLDSIEQLEIFMDINQNQKAVSPSLRLDLEEDLYWDSDRADSRLKALRSSIIKKLGNSESSPLFNKISVGEDKAILTFKPFTTALANSGLLPSAKGNKYNEDSLVGSLYDTNNQDHNQEMNRAKAKIVDYIIHCYDFVEQNYPKIYNRDKYFIVSNRGTFAFISLVGDLNKFETEKNDLNKNTKSSDRFETIKPYLKSLFDNLSKLSAEEEEKQLTLLGAGADTKWLRYFQTFVNTAHPEYNPPELIDWKERQNEVYQSDGRKYIKEVERFMKKRILKNLKILFKDNWELEIETIQSACQLRANAENKKNYKDGINKRVEWTEMFSITDYKVLLEKYWSKKPEPMIDDFITFEKTFSIDIGLGKNKKDVLKWISYFNSYRNQLAHEGSKNKGINKKEVGELKTIYDHFFNKN</sequence>
<accession>A0ABP9GTF6</accession>
<dbReference type="Proteomes" id="UP001501302">
    <property type="component" value="Unassembled WGS sequence"/>
</dbReference>
<evidence type="ECO:0008006" key="3">
    <source>
        <dbReference type="Google" id="ProtNLM"/>
    </source>
</evidence>
<dbReference type="CDD" id="cd16413">
    <property type="entry name" value="DGQHR_domain"/>
    <property type="match status" value="1"/>
</dbReference>
<dbReference type="RefSeq" id="WP_345193121.1">
    <property type="nucleotide sequence ID" value="NZ_BAABJJ010000039.1"/>
</dbReference>
<dbReference type="Pfam" id="PF14072">
    <property type="entry name" value="DndB"/>
    <property type="match status" value="1"/>
</dbReference>
<dbReference type="EMBL" id="BAABJJ010000039">
    <property type="protein sequence ID" value="GAA4953053.1"/>
    <property type="molecule type" value="Genomic_DNA"/>
</dbReference>
<comment type="caution">
    <text evidence="1">The sequence shown here is derived from an EMBL/GenBank/DDBJ whole genome shotgun (WGS) entry which is preliminary data.</text>
</comment>
<dbReference type="InterPro" id="IPR017642">
    <property type="entry name" value="DNA_S_mod_DndB"/>
</dbReference>
<evidence type="ECO:0000313" key="1">
    <source>
        <dbReference type="EMBL" id="GAA4953053.1"/>
    </source>
</evidence>
<keyword evidence="2" id="KW-1185">Reference proteome</keyword>